<sequence length="126" mass="14276">MGVMISPNGKKKQHPKVIEDARMRPGIVFHSSDTRQIAMVELTERQRSKIEEANTYNIETENGLSKELVKSWIQTPDIAGRALRWGFVGISTYNFLRKLSIKSQVKAKAFRALVEPAENSSKCIWG</sequence>
<dbReference type="AlphaFoldDB" id="A0AAV3ZD08"/>
<keyword evidence="1" id="KW-0808">Transferase</keyword>
<gene>
    <name evidence="1" type="ORF">PoB_001968700</name>
</gene>
<organism evidence="1 2">
    <name type="scientific">Plakobranchus ocellatus</name>
    <dbReference type="NCBI Taxonomy" id="259542"/>
    <lineage>
        <taxon>Eukaryota</taxon>
        <taxon>Metazoa</taxon>
        <taxon>Spiralia</taxon>
        <taxon>Lophotrochozoa</taxon>
        <taxon>Mollusca</taxon>
        <taxon>Gastropoda</taxon>
        <taxon>Heterobranchia</taxon>
        <taxon>Euthyneura</taxon>
        <taxon>Panpulmonata</taxon>
        <taxon>Sacoglossa</taxon>
        <taxon>Placobranchoidea</taxon>
        <taxon>Plakobranchidae</taxon>
        <taxon>Plakobranchus</taxon>
    </lineage>
</organism>
<keyword evidence="1" id="KW-0548">Nucleotidyltransferase</keyword>
<name>A0AAV3ZD08_9GAST</name>
<keyword evidence="2" id="KW-1185">Reference proteome</keyword>
<dbReference type="Proteomes" id="UP000735302">
    <property type="component" value="Unassembled WGS sequence"/>
</dbReference>
<evidence type="ECO:0000313" key="2">
    <source>
        <dbReference type="Proteomes" id="UP000735302"/>
    </source>
</evidence>
<reference evidence="1 2" key="1">
    <citation type="journal article" date="2021" name="Elife">
        <title>Chloroplast acquisition without the gene transfer in kleptoplastic sea slugs, Plakobranchus ocellatus.</title>
        <authorList>
            <person name="Maeda T."/>
            <person name="Takahashi S."/>
            <person name="Yoshida T."/>
            <person name="Shimamura S."/>
            <person name="Takaki Y."/>
            <person name="Nagai Y."/>
            <person name="Toyoda A."/>
            <person name="Suzuki Y."/>
            <person name="Arimoto A."/>
            <person name="Ishii H."/>
            <person name="Satoh N."/>
            <person name="Nishiyama T."/>
            <person name="Hasebe M."/>
            <person name="Maruyama T."/>
            <person name="Minagawa J."/>
            <person name="Obokata J."/>
            <person name="Shigenobu S."/>
        </authorList>
    </citation>
    <scope>NUCLEOTIDE SEQUENCE [LARGE SCALE GENOMIC DNA]</scope>
</reference>
<evidence type="ECO:0000313" key="1">
    <source>
        <dbReference type="EMBL" id="GFN93181.1"/>
    </source>
</evidence>
<protein>
    <submittedName>
        <fullName evidence="1">Reverse transcriptase</fullName>
    </submittedName>
</protein>
<keyword evidence="1" id="KW-0695">RNA-directed DNA polymerase</keyword>
<dbReference type="EMBL" id="BLXT01002312">
    <property type="protein sequence ID" value="GFN93181.1"/>
    <property type="molecule type" value="Genomic_DNA"/>
</dbReference>
<proteinExistence type="predicted"/>
<comment type="caution">
    <text evidence="1">The sequence shown here is derived from an EMBL/GenBank/DDBJ whole genome shotgun (WGS) entry which is preliminary data.</text>
</comment>
<accession>A0AAV3ZD08</accession>
<dbReference type="GO" id="GO:0003964">
    <property type="term" value="F:RNA-directed DNA polymerase activity"/>
    <property type="evidence" value="ECO:0007669"/>
    <property type="project" value="UniProtKB-KW"/>
</dbReference>